<dbReference type="RefSeq" id="WP_133796673.1">
    <property type="nucleotide sequence ID" value="NZ_SOCA01000008.1"/>
</dbReference>
<organism evidence="1 2">
    <name type="scientific">Prosthecobacter fusiformis</name>
    <dbReference type="NCBI Taxonomy" id="48464"/>
    <lineage>
        <taxon>Bacteria</taxon>
        <taxon>Pseudomonadati</taxon>
        <taxon>Verrucomicrobiota</taxon>
        <taxon>Verrucomicrobiia</taxon>
        <taxon>Verrucomicrobiales</taxon>
        <taxon>Verrucomicrobiaceae</taxon>
        <taxon>Prosthecobacter</taxon>
    </lineage>
</organism>
<dbReference type="OrthoDB" id="191119at2"/>
<protein>
    <submittedName>
        <fullName evidence="1">Uncharacterized protein</fullName>
    </submittedName>
</protein>
<dbReference type="EMBL" id="SOCA01000008">
    <property type="protein sequence ID" value="TDU66577.1"/>
    <property type="molecule type" value="Genomic_DNA"/>
</dbReference>
<dbReference type="Proteomes" id="UP000295662">
    <property type="component" value="Unassembled WGS sequence"/>
</dbReference>
<sequence>MPQLPSGLHFALDPTPVAELIRLVSQAKAVHELMAIETIEHLYPHIEVMFFRSRQASGQERQYSEFSAAPPEDLEPYASGFTLHSIQTEFQNWSPEDQVAFAEILHSPRTQSFLQRELDEIMAMKEELRANPTTLAGMLASYWRMGCHPLQEPLDSNADHE</sequence>
<dbReference type="AlphaFoldDB" id="A0A4R7RQL7"/>
<keyword evidence="2" id="KW-1185">Reference proteome</keyword>
<proteinExistence type="predicted"/>
<accession>A0A4R7RQL7</accession>
<reference evidence="1 2" key="1">
    <citation type="submission" date="2019-03" db="EMBL/GenBank/DDBJ databases">
        <title>Genomic Encyclopedia of Archaeal and Bacterial Type Strains, Phase II (KMG-II): from individual species to whole genera.</title>
        <authorList>
            <person name="Goeker M."/>
        </authorList>
    </citation>
    <scope>NUCLEOTIDE SEQUENCE [LARGE SCALE GENOMIC DNA]</scope>
    <source>
        <strain evidence="1 2">ATCC 25309</strain>
    </source>
</reference>
<comment type="caution">
    <text evidence="1">The sequence shown here is derived from an EMBL/GenBank/DDBJ whole genome shotgun (WGS) entry which is preliminary data.</text>
</comment>
<name>A0A4R7RQL7_9BACT</name>
<evidence type="ECO:0000313" key="2">
    <source>
        <dbReference type="Proteomes" id="UP000295662"/>
    </source>
</evidence>
<gene>
    <name evidence="1" type="ORF">EI77_03672</name>
</gene>
<evidence type="ECO:0000313" key="1">
    <source>
        <dbReference type="EMBL" id="TDU66577.1"/>
    </source>
</evidence>